<dbReference type="EMBL" id="CP042469">
    <property type="protein sequence ID" value="QOX63355.1"/>
    <property type="molecule type" value="Genomic_DNA"/>
</dbReference>
<dbReference type="Proteomes" id="UP000594014">
    <property type="component" value="Chromosome"/>
</dbReference>
<gene>
    <name evidence="1" type="ORF">FRZ06_08325</name>
</gene>
<evidence type="ECO:0000313" key="2">
    <source>
        <dbReference type="Proteomes" id="UP000594014"/>
    </source>
</evidence>
<organism evidence="1 2">
    <name type="scientific">Anoxybacterium hadale</name>
    <dbReference type="NCBI Taxonomy" id="3408580"/>
    <lineage>
        <taxon>Bacteria</taxon>
        <taxon>Bacillati</taxon>
        <taxon>Bacillota</taxon>
        <taxon>Clostridia</taxon>
        <taxon>Peptostreptococcales</taxon>
        <taxon>Anaerovoracaceae</taxon>
        <taxon>Anoxybacterium</taxon>
    </lineage>
</organism>
<sequence length="240" mass="28088">MQGTIINHKGEAVKSAEISIRKVVPVTEAGVSHAEDGSEDQLQKNKLDEVIRVQTDQDGNFTLNHLDPDAKYIFEIRLKESISDHQTDNLANAFIEFPIEFPIEYPIRSVDTKGTGFWDDDQEEDDWNGREKTGWDDQEEDDWNDSEDGWNNRKRDEWDDSRDEKDMSREEVWSSKHAKVEPLPEEPTVKTAVADNDDDYDDSEWFDIQEQEVMEQYAGNMIKQKENLEDKLITIRKYIW</sequence>
<proteinExistence type="predicted"/>
<reference evidence="1" key="1">
    <citation type="submission" date="2019-08" db="EMBL/GenBank/DDBJ databases">
        <title>Genome sequence of Clostridiales bacterium MT110.</title>
        <authorList>
            <person name="Cao J."/>
        </authorList>
    </citation>
    <scope>NUCLEOTIDE SEQUENCE</scope>
    <source>
        <strain evidence="1">MT110</strain>
    </source>
</reference>
<keyword evidence="2" id="KW-1185">Reference proteome</keyword>
<accession>A0ACD1AAB0</accession>
<name>A0ACD1AAB0_9FIRM</name>
<protein>
    <submittedName>
        <fullName evidence="1">Uncharacterized protein</fullName>
    </submittedName>
</protein>
<evidence type="ECO:0000313" key="1">
    <source>
        <dbReference type="EMBL" id="QOX63355.1"/>
    </source>
</evidence>